<feature type="domain" description="Fibronectin type-III" evidence="4">
    <location>
        <begin position="779"/>
        <end position="879"/>
    </location>
</feature>
<feature type="compositionally biased region" description="Polar residues" evidence="2">
    <location>
        <begin position="1543"/>
        <end position="1552"/>
    </location>
</feature>
<dbReference type="SMART" id="SM00248">
    <property type="entry name" value="ANK"/>
    <property type="match status" value="2"/>
</dbReference>
<feature type="compositionally biased region" description="Polar residues" evidence="2">
    <location>
        <begin position="461"/>
        <end position="496"/>
    </location>
</feature>
<feature type="domain" description="Ras-associating" evidence="3">
    <location>
        <begin position="1698"/>
        <end position="1799"/>
    </location>
</feature>
<name>A0ABM3VDQ9_MUSDO</name>
<dbReference type="InterPro" id="IPR036116">
    <property type="entry name" value="FN3_sf"/>
</dbReference>
<protein>
    <submittedName>
        <fullName evidence="6">Uncharacterized protein LOC101890185 isoform X1</fullName>
    </submittedName>
</protein>
<evidence type="ECO:0000313" key="5">
    <source>
        <dbReference type="Proteomes" id="UP001652621"/>
    </source>
</evidence>
<dbReference type="InterPro" id="IPR003961">
    <property type="entry name" value="FN3_dom"/>
</dbReference>
<dbReference type="Gene3D" id="1.25.40.20">
    <property type="entry name" value="Ankyrin repeat-containing domain"/>
    <property type="match status" value="1"/>
</dbReference>
<feature type="compositionally biased region" description="Low complexity" evidence="2">
    <location>
        <begin position="433"/>
        <end position="453"/>
    </location>
</feature>
<feature type="compositionally biased region" description="Polar residues" evidence="2">
    <location>
        <begin position="259"/>
        <end position="269"/>
    </location>
</feature>
<feature type="region of interest" description="Disordered" evidence="2">
    <location>
        <begin position="583"/>
        <end position="608"/>
    </location>
</feature>
<dbReference type="InterPro" id="IPR036770">
    <property type="entry name" value="Ankyrin_rpt-contain_sf"/>
</dbReference>
<feature type="compositionally biased region" description="Polar residues" evidence="2">
    <location>
        <begin position="587"/>
        <end position="597"/>
    </location>
</feature>
<organism evidence="5 6">
    <name type="scientific">Musca domestica</name>
    <name type="common">House fly</name>
    <dbReference type="NCBI Taxonomy" id="7370"/>
    <lineage>
        <taxon>Eukaryota</taxon>
        <taxon>Metazoa</taxon>
        <taxon>Ecdysozoa</taxon>
        <taxon>Arthropoda</taxon>
        <taxon>Hexapoda</taxon>
        <taxon>Insecta</taxon>
        <taxon>Pterygota</taxon>
        <taxon>Neoptera</taxon>
        <taxon>Endopterygota</taxon>
        <taxon>Diptera</taxon>
        <taxon>Brachycera</taxon>
        <taxon>Muscomorpha</taxon>
        <taxon>Muscoidea</taxon>
        <taxon>Muscidae</taxon>
        <taxon>Musca</taxon>
    </lineage>
</organism>
<feature type="region of interest" description="Disordered" evidence="2">
    <location>
        <begin position="1380"/>
        <end position="1473"/>
    </location>
</feature>
<dbReference type="SUPFAM" id="SSF48403">
    <property type="entry name" value="Ankyrin repeat"/>
    <property type="match status" value="1"/>
</dbReference>
<reference evidence="6" key="1">
    <citation type="submission" date="2025-08" db="UniProtKB">
        <authorList>
            <consortium name="RefSeq"/>
        </authorList>
    </citation>
    <scope>IDENTIFICATION</scope>
    <source>
        <strain evidence="6">Aabys</strain>
        <tissue evidence="6">Whole body</tissue>
    </source>
</reference>
<feature type="region of interest" description="Disordered" evidence="2">
    <location>
        <begin position="1531"/>
        <end position="1576"/>
    </location>
</feature>
<dbReference type="InterPro" id="IPR013783">
    <property type="entry name" value="Ig-like_fold"/>
</dbReference>
<dbReference type="GeneID" id="101890185"/>
<gene>
    <name evidence="6" type="primary">LOC101890185</name>
</gene>
<dbReference type="PROSITE" id="PS50297">
    <property type="entry name" value="ANK_REP_REGION"/>
    <property type="match status" value="1"/>
</dbReference>
<feature type="compositionally biased region" description="Polar residues" evidence="2">
    <location>
        <begin position="346"/>
        <end position="370"/>
    </location>
</feature>
<dbReference type="Proteomes" id="UP001652621">
    <property type="component" value="Unplaced"/>
</dbReference>
<dbReference type="PANTHER" id="PTHR21437:SF1">
    <property type="entry name" value="WIDE AWAKE"/>
    <property type="match status" value="1"/>
</dbReference>
<feature type="region of interest" description="Disordered" evidence="2">
    <location>
        <begin position="425"/>
        <end position="570"/>
    </location>
</feature>
<keyword evidence="5" id="KW-1185">Reference proteome</keyword>
<dbReference type="SMART" id="SM00314">
    <property type="entry name" value="RA"/>
    <property type="match status" value="1"/>
</dbReference>
<proteinExistence type="predicted"/>
<feature type="compositionally biased region" description="Low complexity" evidence="2">
    <location>
        <begin position="518"/>
        <end position="529"/>
    </location>
</feature>
<evidence type="ECO:0000256" key="1">
    <source>
        <dbReference type="PROSITE-ProRule" id="PRU00023"/>
    </source>
</evidence>
<feature type="compositionally biased region" description="Low complexity" evidence="2">
    <location>
        <begin position="249"/>
        <end position="258"/>
    </location>
</feature>
<dbReference type="InterPro" id="IPR002110">
    <property type="entry name" value="Ankyrin_rpt"/>
</dbReference>
<dbReference type="PANTHER" id="PTHR21437">
    <property type="entry name" value="WIDE AWAKE"/>
    <property type="match status" value="1"/>
</dbReference>
<feature type="compositionally biased region" description="Polar residues" evidence="2">
    <location>
        <begin position="1380"/>
        <end position="1392"/>
    </location>
</feature>
<feature type="compositionally biased region" description="Basic residues" evidence="2">
    <location>
        <begin position="501"/>
        <end position="517"/>
    </location>
</feature>
<evidence type="ECO:0000259" key="3">
    <source>
        <dbReference type="PROSITE" id="PS50200"/>
    </source>
</evidence>
<feature type="compositionally biased region" description="Low complexity" evidence="2">
    <location>
        <begin position="1439"/>
        <end position="1473"/>
    </location>
</feature>
<feature type="compositionally biased region" description="Gly residues" evidence="2">
    <location>
        <begin position="548"/>
        <end position="561"/>
    </location>
</feature>
<dbReference type="PROSITE" id="PS50088">
    <property type="entry name" value="ANK_REPEAT"/>
    <property type="match status" value="1"/>
</dbReference>
<dbReference type="SMART" id="SM00060">
    <property type="entry name" value="FN3"/>
    <property type="match status" value="1"/>
</dbReference>
<accession>A0ABM3VDQ9</accession>
<keyword evidence="1" id="KW-0040">ANK repeat</keyword>
<dbReference type="Gene3D" id="3.10.20.90">
    <property type="entry name" value="Phosphatidylinositol 3-kinase Catalytic Subunit, Chain A, domain 1"/>
    <property type="match status" value="1"/>
</dbReference>
<dbReference type="PROSITE" id="PS50853">
    <property type="entry name" value="FN3"/>
    <property type="match status" value="1"/>
</dbReference>
<feature type="repeat" description="ANK" evidence="1">
    <location>
        <begin position="659"/>
        <end position="684"/>
    </location>
</feature>
<evidence type="ECO:0000259" key="4">
    <source>
        <dbReference type="PROSITE" id="PS50853"/>
    </source>
</evidence>
<dbReference type="Gene3D" id="2.60.40.10">
    <property type="entry name" value="Immunoglobulins"/>
    <property type="match status" value="1"/>
</dbReference>
<evidence type="ECO:0000256" key="2">
    <source>
        <dbReference type="SAM" id="MobiDB-lite"/>
    </source>
</evidence>
<dbReference type="SUPFAM" id="SSF49265">
    <property type="entry name" value="Fibronectin type III"/>
    <property type="match status" value="1"/>
</dbReference>
<dbReference type="InterPro" id="IPR000159">
    <property type="entry name" value="RA_dom"/>
</dbReference>
<dbReference type="CDD" id="cd00063">
    <property type="entry name" value="FN3"/>
    <property type="match status" value="1"/>
</dbReference>
<sequence>MERRKSNRHSYIKLVASTKDTTRTVPVAAGTTLRRSRSMRDSIRKLRVRLNNQHHSIVANSPFKFNLAVHNRQRHYEKFTEYSESDIELDQKDIETPILKRKEKYHCNPTLNMDLMMSCDTIEDLMSNLLVPRKACKLLQIPETYCAKYLQEQQQQLKQQQQQIQQRKMSNKCDSENYNDLEESDMLLLTNHNRKNQIFDDLSKSLSQGIYGTTRHRTATIRKPMPYLNSNNVLPSNLSPIKSATLRSDRSSSSSINSHKYNVHNNNISHSTDDEEGFVILRRRPASSTSSLSSVASVSTTTTASICQNSTKNQQHLANHLNKFNNNLDYTNAECEELLVNEPPAQYSSNTPHYHSQTEYSSLHPQQYTEKSGAPSSAPPFRWSEQLPPQNVVSVAKIRSAVSCTNQDLKEMEYLLPQRQQQHHLKLPTALPSSSSSTLSISSSTSSLSSTNSGKMLAEISASTTPAGSNSNTHNGASNLSISRHSQNGHKNLQKLQQHSSTHHNHINHHHHHHHHQQQQQQQKQQHPSQLHHQHPQKQQSMKITASNGGGGAGEVGGGGSTPPYVDENNADNHQNLAIYRVPANSRAHNPNNNKGGNTPHRSKMSKKQLKLAQAQLDKLTQCNLHLHALFSAVEHGHLDKARTILESTDVDVNSINTDGLSPLDVAVLSNNRSMTKMLLQHGALEGSQFSVDSIGTKLNGLLKDAEIRIHDLSGLEGTCQPSFSSRPSISSIIIGNTGSSVTGCTGNEVDKQIGIWERRVKGLRRLLLGWDQARPPDAPASVTVDVTGENSIQVQILEPFDGAIGTKFKVQWSTRADFSNVVGERELMDWRSFHGTMGTQCQITGLTQGRRYFIRAASGNVKGWGPYKCSVPASVIPSSWRDLNNREDRYTGRQRMLDNLFTAVRLARPSDVSELTLDTNSAQRRNPKKKTTIKQLFSVASKFQKHLRRGIYLASIVYCEDKILVTSEDFLPVIEIDESFPSTLNSDYHWLMKVACTWDDVKSLRTDMERNLTSANHFRTKLLSAVCQMQSALGFNDLGQLYYKPLKDAHGTVVLTAIQSVKSQKQVSILNSRWLPVNKLQKKIGALHEEYNINEILISSLAEQVQYHQMAHQRLSPGLYLGYLKMQCSMDQIQVVVPAKTPNVLPHCKVRDNSHISAEEWQVLKRGNGSGAQDGKSDDGRRSTSPLRLALEFNTNPEATTEVQRLFLYDLTTATNKLFSYMNIKPQDAVTHRLYDVEVIEHSRDISFLIICPSVELSCAVPGQSELLLQREDLACLSIQAFEMIHLSTYQPGIIQKYARLSCILELDTTLANHSQREAFSTSELQTAKERLAKLQELTASLNAVWKAVRWLMDVIAFARDKNAPPSAAMREILDFAQNSETDSHSNNAQLLQPPMRGDMKFSKSGSGRGSWPGPGSGHSSSNLGPEHSKSEQNLGLSAATTPTATTSTGNQKSTTTTNQMGITTSSCAMTTTPTTTTSFLQVQNEAMSTEVPSLRKNSGDSVTSHCTTHSYYSANDSVLTSNSDFGQVFSVPPSRSDDTLSETAKQNQKHIQGLQRKRTSSNITPTSTTPVTPMITVHSSSSAPYLVSQDPATLGSSQSLKVNYNGEYECKQIKTAEKVKSASSANLRDNGLYLKSTLSALQSDTKTSTSSSLGENMPALAKPSTSRHIQRLNSTEEYTASSCPTLVSENQSDNTPSGIIQVYTAYNTGLASGTSLKLHVTAKTSAREVINLVVKQLNMAAVLKGSNGPIYSNEALDNFCLVAVIGARERCLRDDFKPLLLQNPWKKGRLYVRQKHELLAAIEHSNRKSHLI</sequence>
<feature type="compositionally biased region" description="Gly residues" evidence="2">
    <location>
        <begin position="1408"/>
        <end position="1418"/>
    </location>
</feature>
<dbReference type="CDD" id="cd17117">
    <property type="entry name" value="RA_ANKFN1_like"/>
    <property type="match status" value="1"/>
</dbReference>
<feature type="compositionally biased region" description="Low complexity" evidence="2">
    <location>
        <begin position="1562"/>
        <end position="1576"/>
    </location>
</feature>
<evidence type="ECO:0000313" key="6">
    <source>
        <dbReference type="RefSeq" id="XP_058983932.1"/>
    </source>
</evidence>
<feature type="region of interest" description="Disordered" evidence="2">
    <location>
        <begin position="1646"/>
        <end position="1669"/>
    </location>
</feature>
<feature type="region of interest" description="Disordered" evidence="2">
    <location>
        <begin position="344"/>
        <end position="385"/>
    </location>
</feature>
<dbReference type="PROSITE" id="PS50200">
    <property type="entry name" value="RA"/>
    <property type="match status" value="1"/>
</dbReference>
<feature type="compositionally biased region" description="Polar residues" evidence="2">
    <location>
        <begin position="1646"/>
        <end position="1656"/>
    </location>
</feature>
<dbReference type="InterPro" id="IPR039269">
    <property type="entry name" value="ANKFN1"/>
</dbReference>
<dbReference type="RefSeq" id="XP_058983932.1">
    <property type="nucleotide sequence ID" value="XM_059127949.1"/>
</dbReference>
<dbReference type="Pfam" id="PF13637">
    <property type="entry name" value="Ank_4"/>
    <property type="match status" value="1"/>
</dbReference>
<feature type="region of interest" description="Disordered" evidence="2">
    <location>
        <begin position="249"/>
        <end position="269"/>
    </location>
</feature>